<keyword evidence="2" id="KW-0418">Kinase</keyword>
<dbReference type="InterPro" id="IPR005467">
    <property type="entry name" value="His_kinase_dom"/>
</dbReference>
<dbReference type="GO" id="GO:0016301">
    <property type="term" value="F:kinase activity"/>
    <property type="evidence" value="ECO:0007669"/>
    <property type="project" value="UniProtKB-KW"/>
</dbReference>
<gene>
    <name evidence="2" type="ORF">XD94_0694</name>
</gene>
<protein>
    <submittedName>
        <fullName evidence="2">Histidine kinase</fullName>
    </submittedName>
</protein>
<organism evidence="2 3">
    <name type="scientific">Mesotoga prima</name>
    <dbReference type="NCBI Taxonomy" id="1184387"/>
    <lineage>
        <taxon>Bacteria</taxon>
        <taxon>Thermotogati</taxon>
        <taxon>Thermotogota</taxon>
        <taxon>Thermotogae</taxon>
        <taxon>Kosmotogales</taxon>
        <taxon>Kosmotogaceae</taxon>
        <taxon>Mesotoga</taxon>
    </lineage>
</organism>
<evidence type="ECO:0000313" key="2">
    <source>
        <dbReference type="EMBL" id="KUK80912.1"/>
    </source>
</evidence>
<reference evidence="3" key="1">
    <citation type="journal article" date="2015" name="MBio">
        <title>Genome-Resolved Metagenomic Analysis Reveals Roles for Candidate Phyla and Other Microbial Community Members in Biogeochemical Transformations in Oil Reservoirs.</title>
        <authorList>
            <person name="Hu P."/>
            <person name="Tom L."/>
            <person name="Singh A."/>
            <person name="Thomas B.C."/>
            <person name="Baker B.J."/>
            <person name="Piceno Y.M."/>
            <person name="Andersen G.L."/>
            <person name="Banfield J.F."/>
        </authorList>
    </citation>
    <scope>NUCLEOTIDE SEQUENCE [LARGE SCALE GENOMIC DNA]</scope>
</reference>
<dbReference type="SMART" id="SM00387">
    <property type="entry name" value="HATPase_c"/>
    <property type="match status" value="1"/>
</dbReference>
<dbReference type="EMBL" id="LGGP01000097">
    <property type="protein sequence ID" value="KUK80912.1"/>
    <property type="molecule type" value="Genomic_DNA"/>
</dbReference>
<keyword evidence="2" id="KW-0808">Transferase</keyword>
<proteinExistence type="predicted"/>
<comment type="caution">
    <text evidence="2">The sequence shown here is derived from an EMBL/GenBank/DDBJ whole genome shotgun (WGS) entry which is preliminary data.</text>
</comment>
<evidence type="ECO:0000313" key="3">
    <source>
        <dbReference type="Proteomes" id="UP000054092"/>
    </source>
</evidence>
<dbReference type="Pfam" id="PF02518">
    <property type="entry name" value="HATPase_c"/>
    <property type="match status" value="1"/>
</dbReference>
<dbReference type="AlphaFoldDB" id="A0A101HPW0"/>
<evidence type="ECO:0000259" key="1">
    <source>
        <dbReference type="PROSITE" id="PS50109"/>
    </source>
</evidence>
<accession>A0A101HPW0</accession>
<sequence>MGLRTICDHILDIAQNSVDSGTKTAKLTIEERKEETLFFSVVDWGKGINAQSLEAVMDPFYTEKKKKVNFGLGLPMLKFAAESTGGNFEIRSEPGIGTEVSALFILSSVDCQPVGDVPSTLFAVITMKDNVDWTIERVLDEDGYSFSSAQFREVLGNDCFVFPVKMKMILEILQEAEISLGGLSDVH</sequence>
<name>A0A101HPW0_9BACT</name>
<dbReference type="Gene3D" id="3.30.565.10">
    <property type="entry name" value="Histidine kinase-like ATPase, C-terminal domain"/>
    <property type="match status" value="1"/>
</dbReference>
<feature type="domain" description="Histidine kinase" evidence="1">
    <location>
        <begin position="1"/>
        <end position="108"/>
    </location>
</feature>
<dbReference type="Proteomes" id="UP000054092">
    <property type="component" value="Unassembled WGS sequence"/>
</dbReference>
<dbReference type="SUPFAM" id="SSF55874">
    <property type="entry name" value="ATPase domain of HSP90 chaperone/DNA topoisomerase II/histidine kinase"/>
    <property type="match status" value="1"/>
</dbReference>
<dbReference type="InterPro" id="IPR003594">
    <property type="entry name" value="HATPase_dom"/>
</dbReference>
<dbReference type="InterPro" id="IPR036890">
    <property type="entry name" value="HATPase_C_sf"/>
</dbReference>
<dbReference type="PROSITE" id="PS50109">
    <property type="entry name" value="HIS_KIN"/>
    <property type="match status" value="1"/>
</dbReference>
<dbReference type="PATRIC" id="fig|1184387.3.peg.1076"/>